<dbReference type="InterPro" id="IPR002937">
    <property type="entry name" value="Amino_oxidase"/>
</dbReference>
<dbReference type="Gene3D" id="1.10.405.10">
    <property type="entry name" value="Guanine Nucleotide Dissociation Inhibitor, domain 1"/>
    <property type="match status" value="1"/>
</dbReference>
<dbReference type="PRINTS" id="PR00757">
    <property type="entry name" value="AMINEOXDASEF"/>
</dbReference>
<evidence type="ECO:0000259" key="5">
    <source>
        <dbReference type="Pfam" id="PF01593"/>
    </source>
</evidence>
<dbReference type="Pfam" id="PF01593">
    <property type="entry name" value="Amino_oxidase"/>
    <property type="match status" value="1"/>
</dbReference>
<dbReference type="InterPro" id="IPR050703">
    <property type="entry name" value="Flavin_MAO"/>
</dbReference>
<evidence type="ECO:0000256" key="4">
    <source>
        <dbReference type="PIRSR" id="PIRSR601613-1"/>
    </source>
</evidence>
<dbReference type="EMBL" id="OCTY01000002">
    <property type="protein sequence ID" value="SOJ53551.1"/>
    <property type="molecule type" value="Genomic_DNA"/>
</dbReference>
<evidence type="ECO:0000313" key="6">
    <source>
        <dbReference type="EMBL" id="SOJ53551.1"/>
    </source>
</evidence>
<dbReference type="Proteomes" id="UP000554965">
    <property type="component" value="Unassembled WGS sequence"/>
</dbReference>
<comment type="similarity">
    <text evidence="2">Belongs to the flavin monoamine oxidase family.</text>
</comment>
<proteinExistence type="inferred from homology"/>
<dbReference type="RefSeq" id="WP_186241774.1">
    <property type="nucleotide sequence ID" value="NZ_OCTY01000002.1"/>
</dbReference>
<accession>A0A7Z7IHG9</accession>
<keyword evidence="3 6" id="KW-0560">Oxidoreductase</keyword>
<feature type="binding site" evidence="4">
    <location>
        <position position="252"/>
    </location>
    <ligand>
        <name>FAD</name>
        <dbReference type="ChEBI" id="CHEBI:57692"/>
    </ligand>
</feature>
<evidence type="ECO:0000313" key="7">
    <source>
        <dbReference type="Proteomes" id="UP000554965"/>
    </source>
</evidence>
<gene>
    <name evidence="6" type="primary">aofH_1</name>
    <name evidence="6" type="ORF">MSIMFB_01053</name>
</gene>
<reference evidence="6 7" key="1">
    <citation type="submission" date="2017-10" db="EMBL/GenBank/DDBJ databases">
        <authorList>
            <consortium name="Urmite Genomes"/>
        </authorList>
    </citation>
    <scope>NUCLEOTIDE SEQUENCE [LARGE SCALE GENOMIC DNA]</scope>
    <source>
        <strain evidence="6 7">FB-527</strain>
    </source>
</reference>
<evidence type="ECO:0000256" key="3">
    <source>
        <dbReference type="ARBA" id="ARBA00023002"/>
    </source>
</evidence>
<keyword evidence="7" id="KW-1185">Reference proteome</keyword>
<evidence type="ECO:0000256" key="1">
    <source>
        <dbReference type="ARBA" id="ARBA00001974"/>
    </source>
</evidence>
<evidence type="ECO:0000256" key="2">
    <source>
        <dbReference type="ARBA" id="ARBA00005995"/>
    </source>
</evidence>
<dbReference type="PANTHER" id="PTHR43563:SF1">
    <property type="entry name" value="AMINE OXIDASE [FLAVIN-CONTAINING] B"/>
    <property type="match status" value="1"/>
</dbReference>
<dbReference type="SUPFAM" id="SSF54373">
    <property type="entry name" value="FAD-linked reductases, C-terminal domain"/>
    <property type="match status" value="1"/>
</dbReference>
<feature type="binding site" evidence="4">
    <location>
        <position position="15"/>
    </location>
    <ligand>
        <name>FAD</name>
        <dbReference type="ChEBI" id="CHEBI:57692"/>
    </ligand>
</feature>
<dbReference type="InterPro" id="IPR036188">
    <property type="entry name" value="FAD/NAD-bd_sf"/>
</dbReference>
<dbReference type="EC" id="1.4.3.-" evidence="6"/>
<dbReference type="GO" id="GO:0016491">
    <property type="term" value="F:oxidoreductase activity"/>
    <property type="evidence" value="ECO:0007669"/>
    <property type="project" value="UniProtKB-KW"/>
</dbReference>
<protein>
    <submittedName>
        <fullName evidence="6">Flavin-containing monoamine oxidase AofH</fullName>
        <ecNumber evidence="6">1.4.3.-</ecNumber>
    </submittedName>
</protein>
<feature type="binding site" evidence="4">
    <location>
        <begin position="35"/>
        <end position="36"/>
    </location>
    <ligand>
        <name>FAD</name>
        <dbReference type="ChEBI" id="CHEBI:57692"/>
    </ligand>
</feature>
<sequence>MTYDVDVAVVGAGLSGLTTGYRLVRNGIDKIVVLEAKDRVGGRTLTTKVNGTILDAGATIISPAQQDILALADELGTRVTRSHHNRYVYLWQGERRIMRGVPQWATTPAVAGPWMRLLSGAAKLTRWQTPVMEIVGSITKLERLRRTVPPLEPWLATDATHLDAQSLQEWINRETAAGRGRQLLEYLFASYFSPKPTCVSLLYALHVLNTWGGLVGLFAAQSNTLRFDGGAQSLSLALADRLGERVRLGSAVRVVAEIDTGYSVQTQTDEFRANHVVVAVPPKNAIEFRPELPDGRRLLLDGWESVSALKINVVYAEPFWRRQKLAGAVSDLRAAPAVIDTSPGDGKGVLSSYVVVAPPDTPLGNEPTYYTDSTTRKEAVLSALEQQFGPQARDFEAYHETNWADVPFQGGCEGGLRPGVLTTARTTMATPVGGIHWAGVESAQRWAGWMNGAVEAGGRAAAEVLDAMRSR</sequence>
<comment type="caution">
    <text evidence="6">The sequence shown here is derived from an EMBL/GenBank/DDBJ whole genome shotgun (WGS) entry which is preliminary data.</text>
</comment>
<organism evidence="6 7">
    <name type="scientific">Mycobacterium simulans</name>
    <dbReference type="NCBI Taxonomy" id="627089"/>
    <lineage>
        <taxon>Bacteria</taxon>
        <taxon>Bacillati</taxon>
        <taxon>Actinomycetota</taxon>
        <taxon>Actinomycetes</taxon>
        <taxon>Mycobacteriales</taxon>
        <taxon>Mycobacteriaceae</taxon>
        <taxon>Mycobacterium</taxon>
    </lineage>
</organism>
<dbReference type="Gene3D" id="3.50.50.60">
    <property type="entry name" value="FAD/NAD(P)-binding domain"/>
    <property type="match status" value="1"/>
</dbReference>
<feature type="binding site" evidence="4">
    <location>
        <position position="353"/>
    </location>
    <ligand>
        <name>substrate</name>
    </ligand>
</feature>
<dbReference type="AlphaFoldDB" id="A0A7Z7IHG9"/>
<feature type="binding site" evidence="4">
    <location>
        <position position="441"/>
    </location>
    <ligand>
        <name>FAD</name>
        <dbReference type="ChEBI" id="CHEBI:57692"/>
    </ligand>
</feature>
<feature type="domain" description="Amine oxidase" evidence="5">
    <location>
        <begin position="14"/>
        <end position="465"/>
    </location>
</feature>
<comment type="cofactor">
    <cofactor evidence="1">
        <name>FAD</name>
        <dbReference type="ChEBI" id="CHEBI:57692"/>
    </cofactor>
</comment>
<dbReference type="PANTHER" id="PTHR43563">
    <property type="entry name" value="AMINE OXIDASE"/>
    <property type="match status" value="1"/>
</dbReference>
<dbReference type="SUPFAM" id="SSF51905">
    <property type="entry name" value="FAD/NAD(P)-binding domain"/>
    <property type="match status" value="1"/>
</dbReference>
<dbReference type="Gene3D" id="3.90.660.10">
    <property type="match status" value="1"/>
</dbReference>
<dbReference type="InterPro" id="IPR001613">
    <property type="entry name" value="Flavin_amine_oxidase"/>
</dbReference>
<name>A0A7Z7IHG9_9MYCO</name>